<dbReference type="Gene3D" id="1.10.10.60">
    <property type="entry name" value="Homeodomain-like"/>
    <property type="match status" value="2"/>
</dbReference>
<feature type="transmembrane region" description="Helical" evidence="4">
    <location>
        <begin position="6"/>
        <end position="21"/>
    </location>
</feature>
<reference evidence="6 7" key="1">
    <citation type="submission" date="2019-03" db="EMBL/GenBank/DDBJ databases">
        <title>Genomic Encyclopedia of Type Strains, Phase IV (KMG-IV): sequencing the most valuable type-strain genomes for metagenomic binning, comparative biology and taxonomic classification.</title>
        <authorList>
            <person name="Goeker M."/>
        </authorList>
    </citation>
    <scope>NUCLEOTIDE SEQUENCE [LARGE SCALE GENOMIC DNA]</scope>
    <source>
        <strain evidence="6 7">DSM 24179</strain>
    </source>
</reference>
<feature type="transmembrane region" description="Helical" evidence="4">
    <location>
        <begin position="30"/>
        <end position="48"/>
    </location>
</feature>
<dbReference type="Pfam" id="PF12833">
    <property type="entry name" value="HTH_18"/>
    <property type="match status" value="1"/>
</dbReference>
<dbReference type="AlphaFoldDB" id="A0A4R2GEG9"/>
<evidence type="ECO:0000256" key="3">
    <source>
        <dbReference type="ARBA" id="ARBA00023163"/>
    </source>
</evidence>
<keyword evidence="7" id="KW-1185">Reference proteome</keyword>
<keyword evidence="4" id="KW-1133">Transmembrane helix</keyword>
<comment type="caution">
    <text evidence="6">The sequence shown here is derived from an EMBL/GenBank/DDBJ whole genome shotgun (WGS) entry which is preliminary data.</text>
</comment>
<keyword evidence="4" id="KW-0472">Membrane</keyword>
<feature type="transmembrane region" description="Helical" evidence="4">
    <location>
        <begin position="68"/>
        <end position="84"/>
    </location>
</feature>
<dbReference type="PROSITE" id="PS01124">
    <property type="entry name" value="HTH_ARAC_FAMILY_2"/>
    <property type="match status" value="1"/>
</dbReference>
<keyword evidence="2 6" id="KW-0238">DNA-binding</keyword>
<dbReference type="EMBL" id="SLWK01000013">
    <property type="protein sequence ID" value="TCO06142.1"/>
    <property type="molecule type" value="Genomic_DNA"/>
</dbReference>
<dbReference type="RefSeq" id="WP_132434751.1">
    <property type="nucleotide sequence ID" value="NZ_SLWK01000013.1"/>
</dbReference>
<feature type="transmembrane region" description="Helical" evidence="4">
    <location>
        <begin position="96"/>
        <end position="115"/>
    </location>
</feature>
<evidence type="ECO:0000256" key="4">
    <source>
        <dbReference type="SAM" id="Phobius"/>
    </source>
</evidence>
<keyword evidence="4" id="KW-0812">Transmembrane</keyword>
<feature type="transmembrane region" description="Helical" evidence="4">
    <location>
        <begin position="135"/>
        <end position="158"/>
    </location>
</feature>
<protein>
    <submittedName>
        <fullName evidence="6">AraC-like DNA-binding protein</fullName>
    </submittedName>
</protein>
<feature type="transmembrane region" description="Helical" evidence="4">
    <location>
        <begin position="179"/>
        <end position="199"/>
    </location>
</feature>
<dbReference type="SUPFAM" id="SSF46689">
    <property type="entry name" value="Homeodomain-like"/>
    <property type="match status" value="1"/>
</dbReference>
<dbReference type="PANTHER" id="PTHR43280:SF29">
    <property type="entry name" value="ARAC-FAMILY TRANSCRIPTIONAL REGULATOR"/>
    <property type="match status" value="1"/>
</dbReference>
<feature type="transmembrane region" description="Helical" evidence="4">
    <location>
        <begin position="211"/>
        <end position="232"/>
    </location>
</feature>
<organism evidence="6 7">
    <name type="scientific">Natronoflexus pectinivorans</name>
    <dbReference type="NCBI Taxonomy" id="682526"/>
    <lineage>
        <taxon>Bacteria</taxon>
        <taxon>Pseudomonadati</taxon>
        <taxon>Bacteroidota</taxon>
        <taxon>Bacteroidia</taxon>
        <taxon>Marinilabiliales</taxon>
        <taxon>Marinilabiliaceae</taxon>
        <taxon>Natronoflexus</taxon>
    </lineage>
</organism>
<dbReference type="InterPro" id="IPR009057">
    <property type="entry name" value="Homeodomain-like_sf"/>
</dbReference>
<gene>
    <name evidence="6" type="ORF">EV194_11357</name>
</gene>
<dbReference type="SMART" id="SM00342">
    <property type="entry name" value="HTH_ARAC"/>
    <property type="match status" value="1"/>
</dbReference>
<name>A0A4R2GEG9_9BACT</name>
<feature type="domain" description="HTH araC/xylS-type" evidence="5">
    <location>
        <begin position="269"/>
        <end position="373"/>
    </location>
</feature>
<evidence type="ECO:0000256" key="1">
    <source>
        <dbReference type="ARBA" id="ARBA00023015"/>
    </source>
</evidence>
<sequence length="377" mass="43576">MNTILIIGVVQGIFLALLILTKKKKNISDYLLSLNFLIFATTTFLSFMELYNRQNGYPYPAFLNSSPTVIFLHGPVIWFYVKSLTTKNFKFSKIDILHLIPFFIVSILLFSGQFLYPVETRIEIDINQSFKERLIYPVVIAGIAVSSHSYIFVAICRIKKYKDEIKSYFSEISGIGLDWLKFLLYTAVVLYAFNSLTYTLDYIWHLLPYSFMQSLAHAMASFYVLTLAFFGLRQENVFISMPVKMNLDKRQQSPSLNMNPNSKDSTFINDLLHYMQQNKPHLDQSITIAGLSGQLNTSPEYLSSILNVQLNKSFFDFINHYRIKEFKQKCKDPQNKDYTLISIALDCGFSSKATFNRVFKNMTGYTPSQYLQKVSKN</sequence>
<keyword evidence="3" id="KW-0804">Transcription</keyword>
<dbReference type="PANTHER" id="PTHR43280">
    <property type="entry name" value="ARAC-FAMILY TRANSCRIPTIONAL REGULATOR"/>
    <property type="match status" value="1"/>
</dbReference>
<dbReference type="GO" id="GO:0003700">
    <property type="term" value="F:DNA-binding transcription factor activity"/>
    <property type="evidence" value="ECO:0007669"/>
    <property type="project" value="InterPro"/>
</dbReference>
<dbReference type="InterPro" id="IPR018060">
    <property type="entry name" value="HTH_AraC"/>
</dbReference>
<accession>A0A4R2GEG9</accession>
<dbReference type="InterPro" id="IPR020449">
    <property type="entry name" value="Tscrpt_reg_AraC-type_HTH"/>
</dbReference>
<dbReference type="PRINTS" id="PR00032">
    <property type="entry name" value="HTHARAC"/>
</dbReference>
<evidence type="ECO:0000259" key="5">
    <source>
        <dbReference type="PROSITE" id="PS01124"/>
    </source>
</evidence>
<dbReference type="Proteomes" id="UP000295221">
    <property type="component" value="Unassembled WGS sequence"/>
</dbReference>
<evidence type="ECO:0000313" key="7">
    <source>
        <dbReference type="Proteomes" id="UP000295221"/>
    </source>
</evidence>
<evidence type="ECO:0000313" key="6">
    <source>
        <dbReference type="EMBL" id="TCO06142.1"/>
    </source>
</evidence>
<keyword evidence="1" id="KW-0805">Transcription regulation</keyword>
<dbReference type="OrthoDB" id="1157591at2"/>
<dbReference type="GO" id="GO:0043565">
    <property type="term" value="F:sequence-specific DNA binding"/>
    <property type="evidence" value="ECO:0007669"/>
    <property type="project" value="InterPro"/>
</dbReference>
<evidence type="ECO:0000256" key="2">
    <source>
        <dbReference type="ARBA" id="ARBA00023125"/>
    </source>
</evidence>
<proteinExistence type="predicted"/>